<dbReference type="Pfam" id="PF14278">
    <property type="entry name" value="TetR_C_8"/>
    <property type="match status" value="1"/>
</dbReference>
<protein>
    <recommendedName>
        <fullName evidence="6">TetR/AcrR family transcriptional regulator</fullName>
    </recommendedName>
</protein>
<organism evidence="4 5">
    <name type="scientific">Clostridium gelidum</name>
    <dbReference type="NCBI Taxonomy" id="704125"/>
    <lineage>
        <taxon>Bacteria</taxon>
        <taxon>Bacillati</taxon>
        <taxon>Bacillota</taxon>
        <taxon>Clostridia</taxon>
        <taxon>Eubacteriales</taxon>
        <taxon>Clostridiaceae</taxon>
        <taxon>Clostridium</taxon>
    </lineage>
</organism>
<dbReference type="Gene3D" id="1.10.357.10">
    <property type="entry name" value="Tetracycline Repressor, domain 2"/>
    <property type="match status" value="1"/>
</dbReference>
<sequence length="191" mass="22390">MEIKYDLRVIRTYKSLTEAFVQLMSEKHFENITVNELCKKAMIRRTTFYKHFADKYEFFRFFVHQLQTDCDAITPASADYKAPYSFYISIAHHILNFLKEHEQFVNMVLGSNLLPTLLDILSEQVISDITDKIKIGIKKGIDVPASPEIVASFFTGAIMHTIRWWLMQKKKISEEKLIQEVQKILYSIDIT</sequence>
<dbReference type="InterPro" id="IPR009057">
    <property type="entry name" value="Homeodomain-like_sf"/>
</dbReference>
<proteinExistence type="predicted"/>
<reference evidence="5" key="1">
    <citation type="submission" date="2021-07" db="EMBL/GenBank/DDBJ databases">
        <title>Complete genome sequencing of a Clostridium isolate.</title>
        <authorList>
            <person name="Ueki A."/>
            <person name="Tonouchi A."/>
        </authorList>
    </citation>
    <scope>NUCLEOTIDE SEQUENCE [LARGE SCALE GENOMIC DNA]</scope>
    <source>
        <strain evidence="5">C5S11</strain>
    </source>
</reference>
<dbReference type="InterPro" id="IPR001647">
    <property type="entry name" value="HTH_TetR"/>
</dbReference>
<evidence type="ECO:0000259" key="2">
    <source>
        <dbReference type="Pfam" id="PF00440"/>
    </source>
</evidence>
<feature type="domain" description="Transcriptional regulator TetR C-terminal Firmicutes type" evidence="3">
    <location>
        <begin position="90"/>
        <end position="185"/>
    </location>
</feature>
<dbReference type="InterPro" id="IPR050624">
    <property type="entry name" value="HTH-type_Tx_Regulator"/>
</dbReference>
<evidence type="ECO:0000313" key="4">
    <source>
        <dbReference type="EMBL" id="BCZ45553.1"/>
    </source>
</evidence>
<dbReference type="Proteomes" id="UP000824633">
    <property type="component" value="Chromosome"/>
</dbReference>
<accession>A0ABN6IVE6</accession>
<keyword evidence="5" id="KW-1185">Reference proteome</keyword>
<dbReference type="Pfam" id="PF00440">
    <property type="entry name" value="TetR_N"/>
    <property type="match status" value="1"/>
</dbReference>
<evidence type="ECO:0000256" key="1">
    <source>
        <dbReference type="ARBA" id="ARBA00023125"/>
    </source>
</evidence>
<dbReference type="RefSeq" id="WP_224037138.1">
    <property type="nucleotide sequence ID" value="NZ_AP024849.1"/>
</dbReference>
<evidence type="ECO:0000259" key="3">
    <source>
        <dbReference type="Pfam" id="PF14278"/>
    </source>
</evidence>
<dbReference type="PANTHER" id="PTHR43479">
    <property type="entry name" value="ACREF/ENVCD OPERON REPRESSOR-RELATED"/>
    <property type="match status" value="1"/>
</dbReference>
<dbReference type="PANTHER" id="PTHR43479:SF7">
    <property type="entry name" value="TETR-FAMILY TRANSCRIPTIONAL REGULATOR"/>
    <property type="match status" value="1"/>
</dbReference>
<feature type="domain" description="HTH tetR-type" evidence="2">
    <location>
        <begin position="18"/>
        <end position="59"/>
    </location>
</feature>
<name>A0ABN6IVE6_9CLOT</name>
<evidence type="ECO:0000313" key="5">
    <source>
        <dbReference type="Proteomes" id="UP000824633"/>
    </source>
</evidence>
<dbReference type="EMBL" id="AP024849">
    <property type="protein sequence ID" value="BCZ45553.1"/>
    <property type="molecule type" value="Genomic_DNA"/>
</dbReference>
<dbReference type="SUPFAM" id="SSF46689">
    <property type="entry name" value="Homeodomain-like"/>
    <property type="match status" value="1"/>
</dbReference>
<dbReference type="InterPro" id="IPR039532">
    <property type="entry name" value="TetR_C_Firmicutes"/>
</dbReference>
<evidence type="ECO:0008006" key="6">
    <source>
        <dbReference type="Google" id="ProtNLM"/>
    </source>
</evidence>
<keyword evidence="1" id="KW-0238">DNA-binding</keyword>
<gene>
    <name evidence="4" type="ORF">psyc5s11_16200</name>
</gene>